<sequence>MTDECRGDENARHPYLSGNFAPIQSCLPLTPCSHEGTIPSDLAGGQYVRNGGNPVTNDDASRAAHWFDGDGMLSGVLFRRAGEKNTLVQPEFVNQYLLTDVYCHAKTNKYLRRPVVPSIATLVNPAVSMFRILFEVFRTVFLVVLSRLPGFGRPIKKISVANTSVLFHNGRALATCESGPPLRFALPSLETIGWFNGRTAENEPRQSTESGFGGRGVVSFMREWTTAHPRVDPVTKELITFHATFVQPFVRYSVVPATPKSGPGRSPVFDLPVPGVESPKMMHDFGVSRQHTVIMDLPLSLDTMNLIRGVPSLSYDSAGRSRFGVFPRHQPDAVQWFETNPCTIFHTANCWDSISSQTDVNGPRVSVNLVACRLTSASMVFSAGNLPTPEMKPVPPEYAEEEQCRLYYYSFPLSAIPGIQYDIRHQWALSAISLEFPSVAPAYSMQEARYVYGCSTGEASYTVALGKAAKIDHLAKFDVRTLIARGVAQPPQPVKGCVDTRSIAQVMESQDPQDPIKLFRMPVGWYAQEPRFVPRREPDSEDDGWLLTYVFNEDQLDGQGECVPEAASELWIIDAKEMKEVVARIKLPQRVPYGLHGTWFSEEEIDEQKPFEKGRIAPCAPCRKFAAQRPGTCPPSLLLPGPGLQIPLIKSMLRLRAGKASISTTSVSVAADDSFFAAISSGDTCWILRWSGDAQTFGECREMTPQGSAEGHRQSIKGRRVFGV</sequence>
<dbReference type="GO" id="GO:0010436">
    <property type="term" value="F:carotenoid dioxygenase activity"/>
    <property type="evidence" value="ECO:0007669"/>
    <property type="project" value="TreeGrafter"/>
</dbReference>
<organism evidence="6 7">
    <name type="scientific">Colletotrichum cuscutae</name>
    <dbReference type="NCBI Taxonomy" id="1209917"/>
    <lineage>
        <taxon>Eukaryota</taxon>
        <taxon>Fungi</taxon>
        <taxon>Dikarya</taxon>
        <taxon>Ascomycota</taxon>
        <taxon>Pezizomycotina</taxon>
        <taxon>Sordariomycetes</taxon>
        <taxon>Hypocreomycetidae</taxon>
        <taxon>Glomerellales</taxon>
        <taxon>Glomerellaceae</taxon>
        <taxon>Colletotrichum</taxon>
        <taxon>Colletotrichum acutatum species complex</taxon>
    </lineage>
</organism>
<dbReference type="PANTHER" id="PTHR10543">
    <property type="entry name" value="BETA-CAROTENE DIOXYGENASE"/>
    <property type="match status" value="1"/>
</dbReference>
<reference evidence="6" key="1">
    <citation type="submission" date="2016-11" db="EMBL/GenBank/DDBJ databases">
        <title>The genome sequence of Colletotrichum cuscutae.</title>
        <authorList>
            <person name="Baroncelli R."/>
        </authorList>
    </citation>
    <scope>NUCLEOTIDE SEQUENCE</scope>
    <source>
        <strain evidence="6">IMI 304802</strain>
    </source>
</reference>
<comment type="caution">
    <text evidence="6">The sequence shown here is derived from an EMBL/GenBank/DDBJ whole genome shotgun (WGS) entry which is preliminary data.</text>
</comment>
<gene>
    <name evidence="6" type="ORF">CCUS01_13100</name>
</gene>
<feature type="binding site" evidence="5">
    <location>
        <position position="346"/>
    </location>
    <ligand>
        <name>Fe cation</name>
        <dbReference type="ChEBI" id="CHEBI:24875"/>
        <note>catalytic</note>
    </ligand>
</feature>
<dbReference type="GO" id="GO:0046872">
    <property type="term" value="F:metal ion binding"/>
    <property type="evidence" value="ECO:0007669"/>
    <property type="project" value="UniProtKB-KW"/>
</dbReference>
<dbReference type="Pfam" id="PF03055">
    <property type="entry name" value="RPE65"/>
    <property type="match status" value="1"/>
</dbReference>
<evidence type="ECO:0000256" key="2">
    <source>
        <dbReference type="ARBA" id="ARBA00022723"/>
    </source>
</evidence>
<keyword evidence="3" id="KW-0560">Oxidoreductase</keyword>
<evidence type="ECO:0000256" key="5">
    <source>
        <dbReference type="PIRSR" id="PIRSR604294-1"/>
    </source>
</evidence>
<protein>
    <submittedName>
        <fullName evidence="6">Retinal pigment epithelial membrane protein</fullName>
    </submittedName>
</protein>
<dbReference type="GO" id="GO:0016121">
    <property type="term" value="P:carotene catabolic process"/>
    <property type="evidence" value="ECO:0007669"/>
    <property type="project" value="TreeGrafter"/>
</dbReference>
<dbReference type="InterPro" id="IPR004294">
    <property type="entry name" value="Carotenoid_Oase"/>
</dbReference>
<dbReference type="AlphaFoldDB" id="A0AAI9YCS0"/>
<feature type="binding site" evidence="5">
    <location>
        <position position="596"/>
    </location>
    <ligand>
        <name>Fe cation</name>
        <dbReference type="ChEBI" id="CHEBI:24875"/>
        <note>catalytic</note>
    </ligand>
</feature>
<proteinExistence type="inferred from homology"/>
<keyword evidence="4 5" id="KW-0408">Iron</keyword>
<dbReference type="EMBL" id="MPDP01000008">
    <property type="protein sequence ID" value="KAK1497414.1"/>
    <property type="molecule type" value="Genomic_DNA"/>
</dbReference>
<evidence type="ECO:0000256" key="4">
    <source>
        <dbReference type="ARBA" id="ARBA00023004"/>
    </source>
</evidence>
<feature type="binding site" evidence="5">
    <location>
        <position position="283"/>
    </location>
    <ligand>
        <name>Fe cation</name>
        <dbReference type="ChEBI" id="CHEBI:24875"/>
        <note>catalytic</note>
    </ligand>
</feature>
<evidence type="ECO:0000313" key="7">
    <source>
        <dbReference type="Proteomes" id="UP001239213"/>
    </source>
</evidence>
<keyword evidence="7" id="KW-1185">Reference proteome</keyword>
<keyword evidence="2 5" id="KW-0479">Metal-binding</keyword>
<accession>A0AAI9YCS0</accession>
<name>A0AAI9YCS0_9PEZI</name>
<evidence type="ECO:0000256" key="1">
    <source>
        <dbReference type="ARBA" id="ARBA00006787"/>
    </source>
</evidence>
<dbReference type="Proteomes" id="UP001239213">
    <property type="component" value="Unassembled WGS sequence"/>
</dbReference>
<feature type="binding site" evidence="5">
    <location>
        <position position="228"/>
    </location>
    <ligand>
        <name>Fe cation</name>
        <dbReference type="ChEBI" id="CHEBI:24875"/>
        <note>catalytic</note>
    </ligand>
</feature>
<comment type="cofactor">
    <cofactor evidence="5">
        <name>Fe(2+)</name>
        <dbReference type="ChEBI" id="CHEBI:29033"/>
    </cofactor>
    <text evidence="5">Binds 1 Fe(2+) ion per subunit.</text>
</comment>
<evidence type="ECO:0000313" key="6">
    <source>
        <dbReference type="EMBL" id="KAK1497414.1"/>
    </source>
</evidence>
<dbReference type="PANTHER" id="PTHR10543:SF89">
    <property type="entry name" value="CAROTENOID 9,10(9',10')-CLEAVAGE DIOXYGENASE 1"/>
    <property type="match status" value="1"/>
</dbReference>
<evidence type="ECO:0000256" key="3">
    <source>
        <dbReference type="ARBA" id="ARBA00023002"/>
    </source>
</evidence>
<comment type="similarity">
    <text evidence="1">Belongs to the carotenoid oxygenase family.</text>
</comment>